<dbReference type="Proteomes" id="UP000032670">
    <property type="component" value="Unassembled WGS sequence"/>
</dbReference>
<dbReference type="AlphaFoldDB" id="A0A0D6NLJ3"/>
<reference evidence="8 9" key="1">
    <citation type="submission" date="2012-11" db="EMBL/GenBank/DDBJ databases">
        <title>Whole genome sequence of Acetobacter orientalis 21F-2.</title>
        <authorList>
            <person name="Azuma Y."/>
            <person name="Higashiura N."/>
            <person name="Hirakawa H."/>
            <person name="Matsushita K."/>
        </authorList>
    </citation>
    <scope>NUCLEOTIDE SEQUENCE [LARGE SCALE GENOMIC DNA]</scope>
    <source>
        <strain evidence="8 9">21F-2</strain>
    </source>
</reference>
<dbReference type="Gene3D" id="2.60.120.620">
    <property type="entry name" value="q2cbj1_9rhob like domain"/>
    <property type="match status" value="1"/>
</dbReference>
<evidence type="ECO:0000256" key="4">
    <source>
        <dbReference type="ARBA" id="ARBA00022964"/>
    </source>
</evidence>
<evidence type="ECO:0000259" key="7">
    <source>
        <dbReference type="PROSITE" id="PS51471"/>
    </source>
</evidence>
<evidence type="ECO:0000313" key="8">
    <source>
        <dbReference type="EMBL" id="GAN66478.1"/>
    </source>
</evidence>
<dbReference type="STRING" id="1231341.Abor_022_055"/>
<keyword evidence="2" id="KW-0479">Metal-binding</keyword>
<keyword evidence="9" id="KW-1185">Reference proteome</keyword>
<dbReference type="InterPro" id="IPR036249">
    <property type="entry name" value="Thioredoxin-like_sf"/>
</dbReference>
<dbReference type="SMART" id="SM00702">
    <property type="entry name" value="P4Hc"/>
    <property type="match status" value="1"/>
</dbReference>
<dbReference type="GO" id="GO:0051213">
    <property type="term" value="F:dioxygenase activity"/>
    <property type="evidence" value="ECO:0007669"/>
    <property type="project" value="UniProtKB-KW"/>
</dbReference>
<evidence type="ECO:0000256" key="3">
    <source>
        <dbReference type="ARBA" id="ARBA00022896"/>
    </source>
</evidence>
<evidence type="ECO:0000313" key="9">
    <source>
        <dbReference type="Proteomes" id="UP000032670"/>
    </source>
</evidence>
<dbReference type="PROSITE" id="PS51471">
    <property type="entry name" value="FE2OG_OXY"/>
    <property type="match status" value="1"/>
</dbReference>
<dbReference type="GO" id="GO:0016209">
    <property type="term" value="F:antioxidant activity"/>
    <property type="evidence" value="ECO:0007669"/>
    <property type="project" value="InterPro"/>
</dbReference>
<dbReference type="InterPro" id="IPR006620">
    <property type="entry name" value="Pro_4_hyd_alph"/>
</dbReference>
<dbReference type="RefSeq" id="WP_048841516.1">
    <property type="nucleotide sequence ID" value="NZ_BAMX01000022.1"/>
</dbReference>
<evidence type="ECO:0000256" key="5">
    <source>
        <dbReference type="ARBA" id="ARBA00023002"/>
    </source>
</evidence>
<dbReference type="GO" id="GO:0016705">
    <property type="term" value="F:oxidoreductase activity, acting on paired donors, with incorporation or reduction of molecular oxygen"/>
    <property type="evidence" value="ECO:0007669"/>
    <property type="project" value="InterPro"/>
</dbReference>
<accession>A0A6N3T0G3</accession>
<sequence>MILPGDPAPLFTQRANTDWHHYSFDMAAGRYSLLLFCPSLQIEATQKAINALSSLYSLKASGRLELFIISTNPLDEEKTLANKKEYFTIFDSNKQVHTQYGIAPNMLTWVVVDPMLRVKCVLEASEKYFNFIKNFLQNAKPFQEGPVPALLLEGVLEHSFCTTLIEYYNSQPSHISGVLTQNHERKAVNADNFSFKRRRDCALNDPSLVRNLQARIIRRVVPEIRKVFQCDVTGMDRMILSCYNAEERGCFGPHRDNTVPGAMHRLFAVSLNLNDGFEGGDLFFPEFSARGFCPPPGGAIIFSTALLHAVRPVTKGKRYACLPFVFNQASLDYAKQQERVTAPTNPL</sequence>
<organism evidence="8 9">
    <name type="scientific">Acetobacter orientalis</name>
    <dbReference type="NCBI Taxonomy" id="146474"/>
    <lineage>
        <taxon>Bacteria</taxon>
        <taxon>Pseudomonadati</taxon>
        <taxon>Pseudomonadota</taxon>
        <taxon>Alphaproteobacteria</taxon>
        <taxon>Acetobacterales</taxon>
        <taxon>Acetobacteraceae</taxon>
        <taxon>Acetobacter</taxon>
    </lineage>
</organism>
<protein>
    <recommendedName>
        <fullName evidence="7">Fe2OG dioxygenase domain-containing protein</fullName>
    </recommendedName>
</protein>
<feature type="domain" description="Fe2OG dioxygenase" evidence="7">
    <location>
        <begin position="234"/>
        <end position="329"/>
    </location>
</feature>
<dbReference type="GeneID" id="76204621"/>
<dbReference type="InterPro" id="IPR005123">
    <property type="entry name" value="Oxoglu/Fe-dep_dioxygenase_dom"/>
</dbReference>
<dbReference type="InterPro" id="IPR000866">
    <property type="entry name" value="AhpC/TSA"/>
</dbReference>
<dbReference type="Pfam" id="PF00578">
    <property type="entry name" value="AhpC-TSA"/>
    <property type="match status" value="1"/>
</dbReference>
<evidence type="ECO:0000256" key="6">
    <source>
        <dbReference type="ARBA" id="ARBA00023004"/>
    </source>
</evidence>
<dbReference type="Gene3D" id="3.40.30.10">
    <property type="entry name" value="Glutaredoxin"/>
    <property type="match status" value="1"/>
</dbReference>
<dbReference type="GO" id="GO:0005506">
    <property type="term" value="F:iron ion binding"/>
    <property type="evidence" value="ECO:0007669"/>
    <property type="project" value="InterPro"/>
</dbReference>
<keyword evidence="3" id="KW-0847">Vitamin C</keyword>
<evidence type="ECO:0000256" key="1">
    <source>
        <dbReference type="ARBA" id="ARBA00001961"/>
    </source>
</evidence>
<dbReference type="SUPFAM" id="SSF52833">
    <property type="entry name" value="Thioredoxin-like"/>
    <property type="match status" value="1"/>
</dbReference>
<evidence type="ECO:0000256" key="2">
    <source>
        <dbReference type="ARBA" id="ARBA00022723"/>
    </source>
</evidence>
<comment type="cofactor">
    <cofactor evidence="1">
        <name>L-ascorbate</name>
        <dbReference type="ChEBI" id="CHEBI:38290"/>
    </cofactor>
</comment>
<gene>
    <name evidence="8" type="ORF">Abor_022_055</name>
</gene>
<comment type="caution">
    <text evidence="8">The sequence shown here is derived from an EMBL/GenBank/DDBJ whole genome shotgun (WGS) entry which is preliminary data.</text>
</comment>
<dbReference type="EMBL" id="BAMX01000022">
    <property type="protein sequence ID" value="GAN66478.1"/>
    <property type="molecule type" value="Genomic_DNA"/>
</dbReference>
<name>A0A0D6NLJ3_9PROT</name>
<keyword evidence="6" id="KW-0408">Iron</keyword>
<keyword evidence="4" id="KW-0223">Dioxygenase</keyword>
<dbReference type="GO" id="GO:0031418">
    <property type="term" value="F:L-ascorbic acid binding"/>
    <property type="evidence" value="ECO:0007669"/>
    <property type="project" value="UniProtKB-KW"/>
</dbReference>
<accession>A0A0D6NLJ3</accession>
<proteinExistence type="predicted"/>
<keyword evidence="5" id="KW-0560">Oxidoreductase</keyword>